<gene>
    <name evidence="1" type="ORF">H6A60_11395</name>
</gene>
<reference evidence="1 2" key="1">
    <citation type="journal article" date="2021" name="Sci. Rep.">
        <title>The distribution of antibiotic resistance genes in chicken gut microbiota commensals.</title>
        <authorList>
            <person name="Juricova H."/>
            <person name="Matiasovicova J."/>
            <person name="Kubasova T."/>
            <person name="Cejkova D."/>
            <person name="Rychlik I."/>
        </authorList>
    </citation>
    <scope>NUCLEOTIDE SEQUENCE [LARGE SCALE GENOMIC DNA]</scope>
    <source>
        <strain evidence="1 2">An829</strain>
    </source>
</reference>
<evidence type="ECO:0000313" key="2">
    <source>
        <dbReference type="Proteomes" id="UP000715095"/>
    </source>
</evidence>
<evidence type="ECO:0000313" key="1">
    <source>
        <dbReference type="EMBL" id="MBM6705069.1"/>
    </source>
</evidence>
<dbReference type="EMBL" id="JACJJC010000089">
    <property type="protein sequence ID" value="MBM6705069.1"/>
    <property type="molecule type" value="Genomic_DNA"/>
</dbReference>
<organism evidence="1 2">
    <name type="scientific">Sutterella massiliensis</name>
    <dbReference type="NCBI Taxonomy" id="1816689"/>
    <lineage>
        <taxon>Bacteria</taxon>
        <taxon>Pseudomonadati</taxon>
        <taxon>Pseudomonadota</taxon>
        <taxon>Betaproteobacteria</taxon>
        <taxon>Burkholderiales</taxon>
        <taxon>Sutterellaceae</taxon>
        <taxon>Sutterella</taxon>
    </lineage>
</organism>
<comment type="caution">
    <text evidence="1">The sequence shown here is derived from an EMBL/GenBank/DDBJ whole genome shotgun (WGS) entry which is preliminary data.</text>
</comment>
<dbReference type="Proteomes" id="UP000715095">
    <property type="component" value="Unassembled WGS sequence"/>
</dbReference>
<name>A0ABS2DUU5_9BURK</name>
<keyword evidence="2" id="KW-1185">Reference proteome</keyword>
<accession>A0ABS2DUU5</accession>
<sequence>MDENTGPAQRSYQEIEEPALRIFSAKYDRKAFRAVRRRVLGIRPERASR</sequence>
<proteinExistence type="predicted"/>
<protein>
    <submittedName>
        <fullName evidence="1">Uncharacterized protein</fullName>
    </submittedName>
</protein>